<dbReference type="Proteomes" id="UP001139648">
    <property type="component" value="Unassembled WGS sequence"/>
</dbReference>
<dbReference type="AlphaFoldDB" id="A0A9X2GWH9"/>
<dbReference type="RefSeq" id="WP_253754339.1">
    <property type="nucleotide sequence ID" value="NZ_BAABKA010000023.1"/>
</dbReference>
<organism evidence="2 3">
    <name type="scientific">Nonomuraea thailandensis</name>
    <dbReference type="NCBI Taxonomy" id="1188745"/>
    <lineage>
        <taxon>Bacteria</taxon>
        <taxon>Bacillati</taxon>
        <taxon>Actinomycetota</taxon>
        <taxon>Actinomycetes</taxon>
        <taxon>Streptosporangiales</taxon>
        <taxon>Streptosporangiaceae</taxon>
        <taxon>Nonomuraea</taxon>
    </lineage>
</organism>
<dbReference type="EMBL" id="JAMZEB010000002">
    <property type="protein sequence ID" value="MCP2363046.1"/>
    <property type="molecule type" value="Genomic_DNA"/>
</dbReference>
<gene>
    <name evidence="2" type="ORF">HD597_010066</name>
</gene>
<keyword evidence="1" id="KW-1133">Transmembrane helix</keyword>
<sequence length="74" mass="8040">MTNPRRQHAGCGYALLAIVAGIPAFWQMIYGDGWLGLVLLAAACLAVRCSTALQTIARQRARLADPRRTDGNAW</sequence>
<accession>A0A9X2GWH9</accession>
<feature type="transmembrane region" description="Helical" evidence="1">
    <location>
        <begin position="35"/>
        <end position="57"/>
    </location>
</feature>
<evidence type="ECO:0000256" key="1">
    <source>
        <dbReference type="SAM" id="Phobius"/>
    </source>
</evidence>
<keyword evidence="3" id="KW-1185">Reference proteome</keyword>
<reference evidence="2" key="1">
    <citation type="submission" date="2022-06" db="EMBL/GenBank/DDBJ databases">
        <title>Sequencing the genomes of 1000 actinobacteria strains.</title>
        <authorList>
            <person name="Klenk H.-P."/>
        </authorList>
    </citation>
    <scope>NUCLEOTIDE SEQUENCE</scope>
    <source>
        <strain evidence="2">DSM 46694</strain>
    </source>
</reference>
<evidence type="ECO:0000313" key="2">
    <source>
        <dbReference type="EMBL" id="MCP2363046.1"/>
    </source>
</evidence>
<evidence type="ECO:0000313" key="3">
    <source>
        <dbReference type="Proteomes" id="UP001139648"/>
    </source>
</evidence>
<protein>
    <submittedName>
        <fullName evidence="2">Uncharacterized protein</fullName>
    </submittedName>
</protein>
<proteinExistence type="predicted"/>
<name>A0A9X2GWH9_9ACTN</name>
<keyword evidence="1" id="KW-0472">Membrane</keyword>
<keyword evidence="1" id="KW-0812">Transmembrane</keyword>
<comment type="caution">
    <text evidence="2">The sequence shown here is derived from an EMBL/GenBank/DDBJ whole genome shotgun (WGS) entry which is preliminary data.</text>
</comment>
<feature type="transmembrane region" description="Helical" evidence="1">
    <location>
        <begin position="12"/>
        <end position="29"/>
    </location>
</feature>